<keyword evidence="2" id="KW-0472">Membrane</keyword>
<gene>
    <name evidence="3" type="ORF">SAMN05421508_102491</name>
</gene>
<keyword evidence="4" id="KW-1185">Reference proteome</keyword>
<dbReference type="Proteomes" id="UP000219621">
    <property type="component" value="Unassembled WGS sequence"/>
</dbReference>
<keyword evidence="2" id="KW-0812">Transmembrane</keyword>
<keyword evidence="2" id="KW-1133">Transmembrane helix</keyword>
<dbReference type="EMBL" id="OCNJ01000002">
    <property type="protein sequence ID" value="SOD92550.1"/>
    <property type="molecule type" value="Genomic_DNA"/>
</dbReference>
<name>A0A286GAM4_9PROT</name>
<evidence type="ECO:0000256" key="1">
    <source>
        <dbReference type="SAM" id="MobiDB-lite"/>
    </source>
</evidence>
<evidence type="ECO:0000256" key="2">
    <source>
        <dbReference type="SAM" id="Phobius"/>
    </source>
</evidence>
<reference evidence="3 4" key="1">
    <citation type="submission" date="2017-09" db="EMBL/GenBank/DDBJ databases">
        <authorList>
            <person name="Ehlers B."/>
            <person name="Leendertz F.H."/>
        </authorList>
    </citation>
    <scope>NUCLEOTIDE SEQUENCE [LARGE SCALE GENOMIC DNA]</scope>
    <source>
        <strain evidence="3 4">USBA 140</strain>
    </source>
</reference>
<evidence type="ECO:0000313" key="3">
    <source>
        <dbReference type="EMBL" id="SOD92550.1"/>
    </source>
</evidence>
<organism evidence="3 4">
    <name type="scientific">Caenispirillum bisanense</name>
    <dbReference type="NCBI Taxonomy" id="414052"/>
    <lineage>
        <taxon>Bacteria</taxon>
        <taxon>Pseudomonadati</taxon>
        <taxon>Pseudomonadota</taxon>
        <taxon>Alphaproteobacteria</taxon>
        <taxon>Rhodospirillales</taxon>
        <taxon>Novispirillaceae</taxon>
        <taxon>Caenispirillum</taxon>
    </lineage>
</organism>
<accession>A0A286GAM4</accession>
<dbReference type="RefSeq" id="WP_097278232.1">
    <property type="nucleotide sequence ID" value="NZ_OCNJ01000002.1"/>
</dbReference>
<dbReference type="AlphaFoldDB" id="A0A286GAM4"/>
<feature type="transmembrane region" description="Helical" evidence="2">
    <location>
        <begin position="92"/>
        <end position="112"/>
    </location>
</feature>
<dbReference type="OrthoDB" id="7366354at2"/>
<feature type="transmembrane region" description="Helical" evidence="2">
    <location>
        <begin position="60"/>
        <end position="80"/>
    </location>
</feature>
<feature type="region of interest" description="Disordered" evidence="1">
    <location>
        <begin position="117"/>
        <end position="140"/>
    </location>
</feature>
<protein>
    <submittedName>
        <fullName evidence="3">Holin of 3TMs, for gene-transfer release</fullName>
    </submittedName>
</protein>
<evidence type="ECO:0000313" key="4">
    <source>
        <dbReference type="Proteomes" id="UP000219621"/>
    </source>
</evidence>
<proteinExistence type="predicted"/>
<sequence length="140" mass="14430">MTAPLLGSDSLPRLLDAVDAARAAAAALAEARGAGGEAAAGPSQASPGEDAYVRRWRPTFGYAVALSWLVMMLAVAWVVVHEPARAPEVIAALLDTTPIWGGALAVLGLSVVKRSQDKRLPTPTPPAVGTAPETRPDEQA</sequence>